<reference evidence="1" key="1">
    <citation type="submission" date="2022-11" db="EMBL/GenBank/DDBJ databases">
        <title>Genomic repertoires linked with pathogenic potency of arthritogenic Prevotella copri isolated from the gut of rheumatoid arthritis patients.</title>
        <authorList>
            <person name="Nii T."/>
            <person name="Maeda Y."/>
            <person name="Motooka D."/>
            <person name="Naito M."/>
            <person name="Matsumoto Y."/>
            <person name="Ogawa T."/>
            <person name="Oguro-Igashira E."/>
            <person name="Kishikawa T."/>
            <person name="Yamashita M."/>
            <person name="Koizumi S."/>
            <person name="Kurakawa T."/>
            <person name="Okumura R."/>
            <person name="Kayama H."/>
            <person name="Murakami M."/>
            <person name="Sakaguchi T."/>
            <person name="Das B."/>
            <person name="Nakamura S."/>
            <person name="Okada Y."/>
            <person name="Kumanogoh A."/>
            <person name="Takeda K."/>
        </authorList>
    </citation>
    <scope>NUCLEOTIDE SEQUENCE</scope>
    <source>
        <strain evidence="1">RA-N001-16</strain>
    </source>
</reference>
<dbReference type="EMBL" id="JAPDUM010000002">
    <property type="protein sequence ID" value="MCW4166352.1"/>
    <property type="molecule type" value="Genomic_DNA"/>
</dbReference>
<dbReference type="AlphaFoldDB" id="A0AAW5V2M5"/>
<comment type="caution">
    <text evidence="1">The sequence shown here is derived from an EMBL/GenBank/DDBJ whole genome shotgun (WGS) entry which is preliminary data.</text>
</comment>
<protein>
    <submittedName>
        <fullName evidence="1">Uncharacterized protein</fullName>
    </submittedName>
</protein>
<evidence type="ECO:0000313" key="2">
    <source>
        <dbReference type="Proteomes" id="UP001209476"/>
    </source>
</evidence>
<gene>
    <name evidence="1" type="ORF">ONS98_14270</name>
</gene>
<name>A0AAW5V2M5_9BACT</name>
<organism evidence="1 2">
    <name type="scientific">Segatella copri</name>
    <dbReference type="NCBI Taxonomy" id="165179"/>
    <lineage>
        <taxon>Bacteria</taxon>
        <taxon>Pseudomonadati</taxon>
        <taxon>Bacteroidota</taxon>
        <taxon>Bacteroidia</taxon>
        <taxon>Bacteroidales</taxon>
        <taxon>Prevotellaceae</taxon>
        <taxon>Segatella</taxon>
    </lineage>
</organism>
<dbReference type="Proteomes" id="UP001209476">
    <property type="component" value="Unassembled WGS sequence"/>
</dbReference>
<evidence type="ECO:0000313" key="1">
    <source>
        <dbReference type="EMBL" id="MCW4166352.1"/>
    </source>
</evidence>
<proteinExistence type="predicted"/>
<sequence length="58" mass="6395">MATPAAAISRSILNPSQLHLKLYSNYTLFIPISAKDGDNVVNKSDVIRPHHNKRKGVP</sequence>
<accession>A0AAW5V2M5</accession>
<dbReference type="RefSeq" id="WP_153079521.1">
    <property type="nucleotide sequence ID" value="NZ_DAWDQD010000007.1"/>
</dbReference>